<feature type="region of interest" description="Disordered" evidence="1">
    <location>
        <begin position="83"/>
        <end position="110"/>
    </location>
</feature>
<feature type="compositionally biased region" description="Basic residues" evidence="1">
    <location>
        <begin position="256"/>
        <end position="273"/>
    </location>
</feature>
<dbReference type="Pfam" id="PF09428">
    <property type="entry name" value="DUF2011"/>
    <property type="match status" value="1"/>
</dbReference>
<feature type="compositionally biased region" description="Basic and acidic residues" evidence="1">
    <location>
        <begin position="274"/>
        <end position="286"/>
    </location>
</feature>
<feature type="compositionally biased region" description="Basic residues" evidence="1">
    <location>
        <begin position="287"/>
        <end position="301"/>
    </location>
</feature>
<feature type="compositionally biased region" description="Low complexity" evidence="1">
    <location>
        <begin position="83"/>
        <end position="101"/>
    </location>
</feature>
<dbReference type="InterPro" id="IPR018555">
    <property type="entry name" value="C630.06c-like"/>
</dbReference>
<comment type="caution">
    <text evidence="2">The sequence shown here is derived from an EMBL/GenBank/DDBJ whole genome shotgun (WGS) entry which is preliminary data.</text>
</comment>
<sequence length="348" mass="38644">MFDLPNAKRYVLGHKSSTKKPSTKLQHAPRRVLTSSLLSQSSVRRDQLLSRDSSSPSPSPPPESAYPDAQERLGALLNLDSLLAPSAPEPTTTTTTAPDNNPENEDEEQEFEFRLFQTAPKKAADKETGEPETTQKLKIRLRSPTPTAGVNGEGRFVNPFRGWQYYFSAPGLLSGETKVDGEEDAGLLLKRKQFEEVAVTGEEMMGWARVPWPGCHLPWRVIHLKRGQTKLPPRDAKDTSSTATVYVMDPPERIPTSRKKPGKKRRIQLRKRVVAAERAKETEAEKRNRKNREKKLKRRQKAREAKAALTATEGQGGETDPDGSAAGKVQDGSVAGEARDDVSVEMRD</sequence>
<dbReference type="AlphaFoldDB" id="A0A0F8V421"/>
<accession>A0A0F8V421</accession>
<protein>
    <submittedName>
        <fullName evidence="2">Uncharacterized protein</fullName>
    </submittedName>
</protein>
<reference evidence="2 3" key="1">
    <citation type="submission" date="2015-02" db="EMBL/GenBank/DDBJ databases">
        <title>Draft Genome Sequences of Two Closely-Related Aflatoxigenic Aspergillus Species Obtained from the Cote d'Ivoire.</title>
        <authorList>
            <person name="Moore G.G."/>
            <person name="Beltz S.B."/>
            <person name="Mack B.M."/>
        </authorList>
    </citation>
    <scope>NUCLEOTIDE SEQUENCE [LARGE SCALE GENOMIC DNA]</scope>
    <source>
        <strain evidence="2 3">SRRC1468</strain>
    </source>
</reference>
<dbReference type="STRING" id="308745.A0A0F8V421"/>
<feature type="compositionally biased region" description="Basic and acidic residues" evidence="1">
    <location>
        <begin position="337"/>
        <end position="348"/>
    </location>
</feature>
<evidence type="ECO:0000313" key="3">
    <source>
        <dbReference type="Proteomes" id="UP000034291"/>
    </source>
</evidence>
<evidence type="ECO:0000313" key="2">
    <source>
        <dbReference type="EMBL" id="KKK17726.1"/>
    </source>
</evidence>
<keyword evidence="3" id="KW-1185">Reference proteome</keyword>
<feature type="compositionally biased region" description="Basic residues" evidence="1">
    <location>
        <begin position="16"/>
        <end position="30"/>
    </location>
</feature>
<dbReference type="OrthoDB" id="5425061at2759"/>
<feature type="region of interest" description="Disordered" evidence="1">
    <location>
        <begin position="1"/>
        <end position="71"/>
    </location>
</feature>
<gene>
    <name evidence="2" type="ORF">ARAM_005982</name>
</gene>
<feature type="compositionally biased region" description="Low complexity" evidence="1">
    <location>
        <begin position="31"/>
        <end position="42"/>
    </location>
</feature>
<name>A0A0F8V421_9EURO</name>
<proteinExistence type="predicted"/>
<dbReference type="EMBL" id="JZBS01002667">
    <property type="protein sequence ID" value="KKK17726.1"/>
    <property type="molecule type" value="Genomic_DNA"/>
</dbReference>
<feature type="region of interest" description="Disordered" evidence="1">
    <location>
        <begin position="229"/>
        <end position="348"/>
    </location>
</feature>
<evidence type="ECO:0000256" key="1">
    <source>
        <dbReference type="SAM" id="MobiDB-lite"/>
    </source>
</evidence>
<organism evidence="2 3">
    <name type="scientific">Aspergillus rambellii</name>
    <dbReference type="NCBI Taxonomy" id="308745"/>
    <lineage>
        <taxon>Eukaryota</taxon>
        <taxon>Fungi</taxon>
        <taxon>Dikarya</taxon>
        <taxon>Ascomycota</taxon>
        <taxon>Pezizomycotina</taxon>
        <taxon>Eurotiomycetes</taxon>
        <taxon>Eurotiomycetidae</taxon>
        <taxon>Eurotiales</taxon>
        <taxon>Aspergillaceae</taxon>
        <taxon>Aspergillus</taxon>
        <taxon>Aspergillus subgen. Nidulantes</taxon>
    </lineage>
</organism>
<dbReference type="Proteomes" id="UP000034291">
    <property type="component" value="Unassembled WGS sequence"/>
</dbReference>